<comment type="similarity">
    <text evidence="2 5">Belongs to the LipB family.</text>
</comment>
<evidence type="ECO:0000256" key="1">
    <source>
        <dbReference type="ARBA" id="ARBA00004821"/>
    </source>
</evidence>
<dbReference type="Pfam" id="PF21948">
    <property type="entry name" value="LplA-B_cat"/>
    <property type="match status" value="1"/>
</dbReference>
<evidence type="ECO:0000256" key="2">
    <source>
        <dbReference type="ARBA" id="ARBA00007907"/>
    </source>
</evidence>
<comment type="function">
    <text evidence="5">Catalyzes the transfer of endogenously produced octanoic acid from octanoyl-acyl-carrier-protein onto the lipoyl domains of lipoate-dependent enzymes. Lipoyl-ACP can also act as a substrate although octanoyl-ACP is likely to be the physiological substrate.</text>
</comment>
<comment type="caution">
    <text evidence="10">The sequence shown here is derived from an EMBL/GenBank/DDBJ whole genome shotgun (WGS) entry which is preliminary data.</text>
</comment>
<feature type="site" description="Lowers pKa of active site Cys" evidence="8">
    <location>
        <position position="193"/>
    </location>
</feature>
<dbReference type="InterPro" id="IPR045864">
    <property type="entry name" value="aa-tRNA-synth_II/BPL/LPL"/>
</dbReference>
<keyword evidence="3 5" id="KW-0808">Transferase</keyword>
<protein>
    <recommendedName>
        <fullName evidence="5">Octanoyltransferase</fullName>
        <ecNumber evidence="5">2.3.1.181</ecNumber>
    </recommendedName>
</protein>
<reference evidence="10" key="1">
    <citation type="submission" date="2020-03" db="EMBL/GenBank/DDBJ databases">
        <title>FDA dAtabase for Regulatory Grade micrObial Sequences (FDA-ARGOS): Supporting development and validation of Infectious Disease Dx tests.</title>
        <authorList>
            <person name="Campos J."/>
            <person name="Goldberg B."/>
            <person name="Tallon L."/>
            <person name="Sadzewicz L."/>
            <person name="Vavikolanu K."/>
            <person name="Mehta A."/>
            <person name="Aluvathingal J."/>
            <person name="Nadendla S."/>
            <person name="Nandy P."/>
            <person name="Geyer C."/>
            <person name="Yan Y."/>
            <person name="Sichtig H."/>
        </authorList>
    </citation>
    <scope>NUCLEOTIDE SEQUENCE [LARGE SCALE GENOMIC DNA]</scope>
    <source>
        <strain evidence="10">FDAARGOS_652</strain>
    </source>
</reference>
<evidence type="ECO:0000256" key="8">
    <source>
        <dbReference type="PIRSR" id="PIRSR016262-3"/>
    </source>
</evidence>
<accession>A0A8X7NLN5</accession>
<dbReference type="InterPro" id="IPR000544">
    <property type="entry name" value="Octanoyltransferase"/>
</dbReference>
<evidence type="ECO:0000256" key="6">
    <source>
        <dbReference type="PIRSR" id="PIRSR016262-1"/>
    </source>
</evidence>
<dbReference type="PROSITE" id="PS51733">
    <property type="entry name" value="BPL_LPL_CATALYTIC"/>
    <property type="match status" value="1"/>
</dbReference>
<dbReference type="InterPro" id="IPR004143">
    <property type="entry name" value="BPL_LPL_catalytic"/>
</dbReference>
<dbReference type="PIRSF" id="PIRSF016262">
    <property type="entry name" value="LPLase"/>
    <property type="match status" value="1"/>
</dbReference>
<feature type="binding site" evidence="7">
    <location>
        <begin position="119"/>
        <end position="126"/>
    </location>
    <ligand>
        <name>substrate</name>
    </ligand>
</feature>
<evidence type="ECO:0000259" key="9">
    <source>
        <dbReference type="PROSITE" id="PS51733"/>
    </source>
</evidence>
<dbReference type="PROSITE" id="PS01313">
    <property type="entry name" value="LIPB"/>
    <property type="match status" value="1"/>
</dbReference>
<dbReference type="EC" id="2.3.1.181" evidence="5"/>
<sequence>MSRYYHTINKANRTLQHIHFPGISTFQHGLDIQSALMEQNLNYKRLESKIRRIEKSNSTLSFNKQALSYKLHQLQPPATVLTFQFENVYASGLKSKKQISQQDIENFTRFGCKFYQLERGGQVTWHGKGQLVAYVVVDLKSFVKLSAKCFVNRVLLQSVVNVLAKFGVQGKISDENPGIWVMNNHGEEEREDKIASVGVRVRHGVTEFGIALNIDPNLKFLNTFEMCGLKSKQATSLRRELQKSSGQKEDTLPSIDEAATLFAKEVAKALEMENIDKIVL</sequence>
<dbReference type="EMBL" id="JABWAB010000003">
    <property type="protein sequence ID" value="KAF6057092.1"/>
    <property type="molecule type" value="Genomic_DNA"/>
</dbReference>
<evidence type="ECO:0000313" key="10">
    <source>
        <dbReference type="EMBL" id="KAF6057092.1"/>
    </source>
</evidence>
<dbReference type="PANTHER" id="PTHR10993">
    <property type="entry name" value="OCTANOYLTRANSFERASE"/>
    <property type="match status" value="1"/>
</dbReference>
<evidence type="ECO:0000256" key="4">
    <source>
        <dbReference type="ARBA" id="ARBA00023315"/>
    </source>
</evidence>
<keyword evidence="4 5" id="KW-0012">Acyltransferase</keyword>
<gene>
    <name evidence="10" type="ORF">FOB60_001647</name>
</gene>
<dbReference type="Proteomes" id="UP000590412">
    <property type="component" value="Unassembled WGS sequence"/>
</dbReference>
<comment type="pathway">
    <text evidence="1 5">Protein modification; protein lipoylation via endogenous pathway; protein N(6)-(lipoyl)lysine from octanoyl-[acyl-carrier-protein]: step 1/2.</text>
</comment>
<dbReference type="InterPro" id="IPR020605">
    <property type="entry name" value="Octanoyltransferase_CS"/>
</dbReference>
<organism evidence="10 11">
    <name type="scientific">Candida parapsilosis</name>
    <name type="common">Yeast</name>
    <dbReference type="NCBI Taxonomy" id="5480"/>
    <lineage>
        <taxon>Eukaryota</taxon>
        <taxon>Fungi</taxon>
        <taxon>Dikarya</taxon>
        <taxon>Ascomycota</taxon>
        <taxon>Saccharomycotina</taxon>
        <taxon>Pichiomycetes</taxon>
        <taxon>Debaryomycetaceae</taxon>
        <taxon>Candida/Lodderomyces clade</taxon>
        <taxon>Candida</taxon>
    </lineage>
</organism>
<name>A0A8X7NLN5_CANPA</name>
<evidence type="ECO:0000256" key="7">
    <source>
        <dbReference type="PIRSR" id="PIRSR016262-2"/>
    </source>
</evidence>
<dbReference type="AlphaFoldDB" id="A0A8X7NLN5"/>
<dbReference type="PANTHER" id="PTHR10993:SF7">
    <property type="entry name" value="LIPOYLTRANSFERASE 2, MITOCHONDRIAL-RELATED"/>
    <property type="match status" value="1"/>
</dbReference>
<dbReference type="GO" id="GO:0009249">
    <property type="term" value="P:protein lipoylation"/>
    <property type="evidence" value="ECO:0007669"/>
    <property type="project" value="EnsemblFungi"/>
</dbReference>
<evidence type="ECO:0000256" key="3">
    <source>
        <dbReference type="ARBA" id="ARBA00022679"/>
    </source>
</evidence>
<feature type="active site" description="Acyl-thioester intermediate" evidence="6">
    <location>
        <position position="227"/>
    </location>
</feature>
<dbReference type="GO" id="GO:0033819">
    <property type="term" value="F:lipoyl(octanoyl) transferase activity"/>
    <property type="evidence" value="ECO:0007669"/>
    <property type="project" value="UniProtKB-EC"/>
</dbReference>
<dbReference type="GO" id="GO:0016874">
    <property type="term" value="F:ligase activity"/>
    <property type="evidence" value="ECO:0007669"/>
    <property type="project" value="EnsemblFungi"/>
</dbReference>
<feature type="binding site" evidence="7">
    <location>
        <begin position="209"/>
        <end position="211"/>
    </location>
    <ligand>
        <name>substrate</name>
    </ligand>
</feature>
<dbReference type="NCBIfam" id="TIGR00214">
    <property type="entry name" value="lipB"/>
    <property type="match status" value="1"/>
</dbReference>
<proteinExistence type="inferred from homology"/>
<feature type="binding site" evidence="7">
    <location>
        <begin position="196"/>
        <end position="198"/>
    </location>
    <ligand>
        <name>substrate</name>
    </ligand>
</feature>
<comment type="catalytic activity">
    <reaction evidence="5">
        <text>octanoyl-[ACP] + L-lysyl-[protein] = N(6)-octanoyl-L-lysyl-[protein] + holo-[ACP] + H(+)</text>
        <dbReference type="Rhea" id="RHEA:17665"/>
        <dbReference type="Rhea" id="RHEA-COMP:9636"/>
        <dbReference type="Rhea" id="RHEA-COMP:9685"/>
        <dbReference type="Rhea" id="RHEA-COMP:9752"/>
        <dbReference type="Rhea" id="RHEA-COMP:9928"/>
        <dbReference type="ChEBI" id="CHEBI:15378"/>
        <dbReference type="ChEBI" id="CHEBI:29969"/>
        <dbReference type="ChEBI" id="CHEBI:64479"/>
        <dbReference type="ChEBI" id="CHEBI:78463"/>
        <dbReference type="ChEBI" id="CHEBI:78809"/>
        <dbReference type="EC" id="2.3.1.181"/>
    </reaction>
</comment>
<dbReference type="OrthoDB" id="19908at2759"/>
<evidence type="ECO:0000256" key="5">
    <source>
        <dbReference type="PIRNR" id="PIRNR016262"/>
    </source>
</evidence>
<dbReference type="Gene3D" id="3.30.930.10">
    <property type="entry name" value="Bira Bifunctional Protein, Domain 2"/>
    <property type="match status" value="1"/>
</dbReference>
<feature type="domain" description="BPL/LPL catalytic" evidence="9">
    <location>
        <begin position="74"/>
        <end position="274"/>
    </location>
</feature>
<dbReference type="SUPFAM" id="SSF55681">
    <property type="entry name" value="Class II aaRS and biotin synthetases"/>
    <property type="match status" value="1"/>
</dbReference>
<evidence type="ECO:0000313" key="11">
    <source>
        <dbReference type="Proteomes" id="UP000590412"/>
    </source>
</evidence>